<dbReference type="PRINTS" id="PR00039">
    <property type="entry name" value="HTHLYSR"/>
</dbReference>
<dbReference type="Proteomes" id="UP000593842">
    <property type="component" value="Chromosome"/>
</dbReference>
<comment type="similarity">
    <text evidence="1">Belongs to the LysR transcriptional regulatory family.</text>
</comment>
<reference evidence="7 8" key="1">
    <citation type="journal article" date="2019" name="Int. J. Syst. Evol. Microbiol.">
        <title>Faecalibacillus intestinalis gen. nov., sp. nov. and Faecalibacillus faecis sp. nov., isolated from human faeces.</title>
        <authorList>
            <person name="Seo B."/>
            <person name="Jeon K."/>
            <person name="Baek I."/>
            <person name="Lee Y.M."/>
            <person name="Baek K."/>
            <person name="Ko G."/>
        </authorList>
    </citation>
    <scope>NUCLEOTIDE SEQUENCE [LARGE SCALE GENOMIC DNA]</scope>
    <source>
        <strain evidence="7 8">SNUG30099</strain>
    </source>
</reference>
<dbReference type="PANTHER" id="PTHR30419">
    <property type="entry name" value="HTH-TYPE TRANSCRIPTIONAL REGULATOR YBHD"/>
    <property type="match status" value="1"/>
</dbReference>
<keyword evidence="3" id="KW-0238">DNA-binding</keyword>
<keyword evidence="8" id="KW-1185">Reference proteome</keyword>
<reference evidence="9" key="3">
    <citation type="submission" date="2020-09" db="EMBL/GenBank/DDBJ databases">
        <title>Complete genome sequencing of Faecalibacillus intestinalis strain 14EGH31.</title>
        <authorList>
            <person name="Sakamoto M."/>
            <person name="Murakami T."/>
            <person name="Mori H."/>
        </authorList>
    </citation>
    <scope>NUCLEOTIDE SEQUENCE [LARGE SCALE GENOMIC DNA]</scope>
    <source>
        <strain evidence="9">14EGH31</strain>
    </source>
</reference>
<dbReference type="SUPFAM" id="SSF46785">
    <property type="entry name" value="Winged helix' DNA-binding domain"/>
    <property type="match status" value="1"/>
</dbReference>
<dbReference type="InterPro" id="IPR036388">
    <property type="entry name" value="WH-like_DNA-bd_sf"/>
</dbReference>
<dbReference type="SUPFAM" id="SSF53850">
    <property type="entry name" value="Periplasmic binding protein-like II"/>
    <property type="match status" value="1"/>
</dbReference>
<dbReference type="GO" id="GO:0003700">
    <property type="term" value="F:DNA-binding transcription factor activity"/>
    <property type="evidence" value="ECO:0007669"/>
    <property type="project" value="InterPro"/>
</dbReference>
<dbReference type="EMBL" id="AP024085">
    <property type="protein sequence ID" value="BCL56484.1"/>
    <property type="molecule type" value="Genomic_DNA"/>
</dbReference>
<dbReference type="GeneID" id="70578604"/>
<evidence type="ECO:0000256" key="3">
    <source>
        <dbReference type="ARBA" id="ARBA00023125"/>
    </source>
</evidence>
<dbReference type="Pfam" id="PF03466">
    <property type="entry name" value="LysR_substrate"/>
    <property type="match status" value="1"/>
</dbReference>
<sequence>MDIRQMKYFKTIVEEGTISKAAQVLHMAQPPLSIQLKQLEEELGITLLKRGNKQIELTDAGMRFYKRCLQILDLTEITKNELKESFQDVLRIGITSSNGGLIQQDNIKHFIEHYDHVQYRIYEGSTYEILDLLLSHNIDLGIVRTPFDTSKVNTFYLEKEPMIVIGKKEYFKRPISKMKDLKKIPLIIHQRYLPLINDYSLNKHIQIQIKVTCDDSRTSLIWANSGIGVAIVPLSSLSLNYDSSLEYAYLEDKDLYTGIAFITRKNEETPILINQFIECFK</sequence>
<dbReference type="Gene3D" id="3.40.190.290">
    <property type="match status" value="1"/>
</dbReference>
<dbReference type="AlphaFoldDB" id="A0A2T3FXG4"/>
<name>A0A2T3FXG4_9FIRM</name>
<proteinExistence type="inferred from homology"/>
<evidence type="ECO:0000313" key="6">
    <source>
        <dbReference type="EMBL" id="BCL56484.1"/>
    </source>
</evidence>
<keyword evidence="2" id="KW-0805">Transcription regulation</keyword>
<feature type="domain" description="HTH lysR-type" evidence="5">
    <location>
        <begin position="1"/>
        <end position="58"/>
    </location>
</feature>
<dbReference type="InterPro" id="IPR000847">
    <property type="entry name" value="LysR_HTH_N"/>
</dbReference>
<dbReference type="Gene3D" id="1.10.10.10">
    <property type="entry name" value="Winged helix-like DNA-binding domain superfamily/Winged helix DNA-binding domain"/>
    <property type="match status" value="1"/>
</dbReference>
<evidence type="ECO:0000313" key="7">
    <source>
        <dbReference type="EMBL" id="PST39942.1"/>
    </source>
</evidence>
<reference evidence="6" key="2">
    <citation type="journal article" date="2020" name="Microbiol. Resour. Announc.">
        <title>Complete Genome Sequence of Faecalibacillus intestinalis JCM 34082, Isolated from Feces from a Healthy Japanese Female.</title>
        <authorList>
            <person name="Sakamoto M."/>
            <person name="Ikeyama N."/>
            <person name="Toyoda A."/>
            <person name="Murakami T."/>
            <person name="Mori H."/>
            <person name="Ohkuma M."/>
        </authorList>
    </citation>
    <scope>NUCLEOTIDE SEQUENCE</scope>
    <source>
        <strain evidence="6">14EGH31</strain>
    </source>
</reference>
<organism evidence="7 8">
    <name type="scientific">Faecalibacillus intestinalis</name>
    <dbReference type="NCBI Taxonomy" id="1982626"/>
    <lineage>
        <taxon>Bacteria</taxon>
        <taxon>Bacillati</taxon>
        <taxon>Bacillota</taxon>
        <taxon>Erysipelotrichia</taxon>
        <taxon>Erysipelotrichales</taxon>
        <taxon>Coprobacillaceae</taxon>
        <taxon>Faecalibacillus</taxon>
    </lineage>
</organism>
<dbReference type="GO" id="GO:0003677">
    <property type="term" value="F:DNA binding"/>
    <property type="evidence" value="ECO:0007669"/>
    <property type="project" value="UniProtKB-KW"/>
</dbReference>
<dbReference type="RefSeq" id="WP_107030164.1">
    <property type="nucleotide sequence ID" value="NZ_AP024085.1"/>
</dbReference>
<dbReference type="Pfam" id="PF00126">
    <property type="entry name" value="HTH_1"/>
    <property type="match status" value="1"/>
</dbReference>
<evidence type="ECO:0000256" key="2">
    <source>
        <dbReference type="ARBA" id="ARBA00023015"/>
    </source>
</evidence>
<keyword evidence="4" id="KW-0804">Transcription</keyword>
<dbReference type="CDD" id="cd05466">
    <property type="entry name" value="PBP2_LTTR_substrate"/>
    <property type="match status" value="1"/>
</dbReference>
<dbReference type="Proteomes" id="UP000240974">
    <property type="component" value="Unassembled WGS sequence"/>
</dbReference>
<dbReference type="KEGG" id="fit:Fi14EGH31_01960"/>
<dbReference type="FunFam" id="1.10.10.10:FF:000001">
    <property type="entry name" value="LysR family transcriptional regulator"/>
    <property type="match status" value="1"/>
</dbReference>
<evidence type="ECO:0000256" key="4">
    <source>
        <dbReference type="ARBA" id="ARBA00023163"/>
    </source>
</evidence>
<protein>
    <submittedName>
        <fullName evidence="7">LysR family transcriptional regulator</fullName>
    </submittedName>
</protein>
<dbReference type="InterPro" id="IPR005119">
    <property type="entry name" value="LysR_subst-bd"/>
</dbReference>
<evidence type="ECO:0000259" key="5">
    <source>
        <dbReference type="PROSITE" id="PS50931"/>
    </source>
</evidence>
<gene>
    <name evidence="7" type="ORF">C7U54_09710</name>
    <name evidence="6" type="ORF">Fi14EGH31_01960</name>
</gene>
<dbReference type="EMBL" id="PYLQ01000014">
    <property type="protein sequence ID" value="PST39942.1"/>
    <property type="molecule type" value="Genomic_DNA"/>
</dbReference>
<accession>A0A2T3FXG4</accession>
<dbReference type="GO" id="GO:0005829">
    <property type="term" value="C:cytosol"/>
    <property type="evidence" value="ECO:0007669"/>
    <property type="project" value="TreeGrafter"/>
</dbReference>
<dbReference type="InterPro" id="IPR036390">
    <property type="entry name" value="WH_DNA-bd_sf"/>
</dbReference>
<dbReference type="PANTHER" id="PTHR30419:SF28">
    <property type="entry name" value="HTH-TYPE TRANSCRIPTIONAL REGULATOR BSDA"/>
    <property type="match status" value="1"/>
</dbReference>
<evidence type="ECO:0000313" key="9">
    <source>
        <dbReference type="Proteomes" id="UP000593842"/>
    </source>
</evidence>
<dbReference type="PROSITE" id="PS50931">
    <property type="entry name" value="HTH_LYSR"/>
    <property type="match status" value="1"/>
</dbReference>
<evidence type="ECO:0000313" key="8">
    <source>
        <dbReference type="Proteomes" id="UP000240974"/>
    </source>
</evidence>
<evidence type="ECO:0000256" key="1">
    <source>
        <dbReference type="ARBA" id="ARBA00009437"/>
    </source>
</evidence>
<dbReference type="InterPro" id="IPR050950">
    <property type="entry name" value="HTH-type_LysR_regulators"/>
</dbReference>